<dbReference type="PIRSF" id="PIRSF028431">
    <property type="entry name" value="UCP028431"/>
    <property type="match status" value="1"/>
</dbReference>
<feature type="domain" description="Glycoamylase-like" evidence="1">
    <location>
        <begin position="231"/>
        <end position="442"/>
    </location>
</feature>
<reference evidence="2" key="1">
    <citation type="submission" date="2009-12" db="EMBL/GenBank/DDBJ databases">
        <authorList>
            <person name="Kielak A."/>
            <person name="van Veen J.A."/>
            <person name="Kowalchuk G.A."/>
        </authorList>
    </citation>
    <scope>NUCLEOTIDE SEQUENCE</scope>
</reference>
<dbReference type="InterPro" id="IPR020848">
    <property type="entry name" value="AP_endonuclease_F1_CS"/>
</dbReference>
<dbReference type="InterPro" id="IPR016883">
    <property type="entry name" value="UCP028431"/>
</dbReference>
<dbReference type="EMBL" id="GU260713">
    <property type="protein sequence ID" value="ADC36134.1"/>
    <property type="molecule type" value="Genomic_DNA"/>
</dbReference>
<proteinExistence type="predicted"/>
<name>E3T740_9BACT</name>
<accession>E3T740</accession>
<reference evidence="2" key="2">
    <citation type="journal article" date="2010" name="Appl. Environ. Microbiol.">
        <title>Comparative analysis of acidobacterial genomic fragments from terrestrial and aquatic metagenomic libraries, with emphasis on acidobacteria subdivision 6.</title>
        <authorList>
            <person name="Kielak A.M."/>
            <person name="van Veen J.A."/>
            <person name="Kowalchuk G.A."/>
        </authorList>
    </citation>
    <scope>NUCLEOTIDE SEQUENCE</scope>
</reference>
<dbReference type="PROSITE" id="PS00728">
    <property type="entry name" value="AP_NUCLEASE_F1_3"/>
    <property type="match status" value="1"/>
</dbReference>
<sequence>MPQKTLLGRVAARAVVLSILAAFVPLSFISSSTSGKSPVPNADSFRLQLAPRNSSPSEQLFLEDLQHRSFNYFWQQADPQTGLVPDRARMDGSELDENHRNVASIAATGFGLTALCIATEHGWITKSQAREHARNTLRFFADRAFENHGWFYHWLDAKTGERRWNSEVSSIDTALLLAGVLTARQYFREDPEIRKLATRIYERVDFRWMLNGHPLLLSHGWKPETGFLKSRWDTYSEDTLLYLLAIGSPTHSISPSSWYALWRDRYRYEGHAYFTTIGVPLFMHQYAHAWIDYRNRRENRGDRIDYFVNSREATLAHRAFCRNLSYDFPVFGSEMWGITASDSAKGYLAWGGPPRDADIDGTLVPSAAGGSLMFTPDLALSALRAMHEKYGQKVYGKYGFIDAFNPETGWFDSDVIAINAGIILLSAENSRSGKVWKWFMQNREIPQAMQKVGLVKFKSKTALVGSEVSTTTR</sequence>
<dbReference type="Pfam" id="PF10091">
    <property type="entry name" value="Glycoamylase"/>
    <property type="match status" value="1"/>
</dbReference>
<evidence type="ECO:0000313" key="2">
    <source>
        <dbReference type="EMBL" id="ADC36134.1"/>
    </source>
</evidence>
<dbReference type="GO" id="GO:0003677">
    <property type="term" value="F:DNA binding"/>
    <property type="evidence" value="ECO:0007669"/>
    <property type="project" value="InterPro"/>
</dbReference>
<organism evidence="2">
    <name type="scientific">uncultured bacterium 253</name>
    <dbReference type="NCBI Taxonomy" id="698385"/>
    <lineage>
        <taxon>Bacteria</taxon>
        <taxon>environmental samples</taxon>
    </lineage>
</organism>
<dbReference type="Gene3D" id="1.50.10.140">
    <property type="match status" value="1"/>
</dbReference>
<evidence type="ECO:0000259" key="1">
    <source>
        <dbReference type="Pfam" id="PF10091"/>
    </source>
</evidence>
<dbReference type="GO" id="GO:0004519">
    <property type="term" value="F:endonuclease activity"/>
    <property type="evidence" value="ECO:0007669"/>
    <property type="project" value="InterPro"/>
</dbReference>
<protein>
    <recommendedName>
        <fullName evidence="1">Glycoamylase-like domain-containing protein</fullName>
    </recommendedName>
</protein>
<dbReference type="GO" id="GO:0006281">
    <property type="term" value="P:DNA repair"/>
    <property type="evidence" value="ECO:0007669"/>
    <property type="project" value="InterPro"/>
</dbReference>
<dbReference type="AlphaFoldDB" id="E3T740"/>
<dbReference type="InterPro" id="IPR019282">
    <property type="entry name" value="Glycoamylase-like_cons_dom"/>
</dbReference>